<organism evidence="2 3">
    <name type="scientific">Gossypium stocksii</name>
    <dbReference type="NCBI Taxonomy" id="47602"/>
    <lineage>
        <taxon>Eukaryota</taxon>
        <taxon>Viridiplantae</taxon>
        <taxon>Streptophyta</taxon>
        <taxon>Embryophyta</taxon>
        <taxon>Tracheophyta</taxon>
        <taxon>Spermatophyta</taxon>
        <taxon>Magnoliopsida</taxon>
        <taxon>eudicotyledons</taxon>
        <taxon>Gunneridae</taxon>
        <taxon>Pentapetalae</taxon>
        <taxon>rosids</taxon>
        <taxon>malvids</taxon>
        <taxon>Malvales</taxon>
        <taxon>Malvaceae</taxon>
        <taxon>Malvoideae</taxon>
        <taxon>Gossypium</taxon>
    </lineage>
</organism>
<gene>
    <name evidence="2" type="ORF">J1N35_040172</name>
</gene>
<protein>
    <recommendedName>
        <fullName evidence="1">Aminotransferase-like plant mobile domain-containing protein</fullName>
    </recommendedName>
</protein>
<evidence type="ECO:0000259" key="1">
    <source>
        <dbReference type="Pfam" id="PF10536"/>
    </source>
</evidence>
<accession>A0A9D3ZIK5</accession>
<reference evidence="2 3" key="1">
    <citation type="journal article" date="2021" name="Plant Biotechnol. J.">
        <title>Multi-omics assisted identification of the key and species-specific regulatory components of drought-tolerant mechanisms in Gossypium stocksii.</title>
        <authorList>
            <person name="Yu D."/>
            <person name="Ke L."/>
            <person name="Zhang D."/>
            <person name="Wu Y."/>
            <person name="Sun Y."/>
            <person name="Mei J."/>
            <person name="Sun J."/>
            <person name="Sun Y."/>
        </authorList>
    </citation>
    <scope>NUCLEOTIDE SEQUENCE [LARGE SCALE GENOMIC DNA]</scope>
    <source>
        <strain evidence="3">cv. E1</strain>
        <tissue evidence="2">Leaf</tissue>
    </source>
</reference>
<dbReference type="Proteomes" id="UP000828251">
    <property type="component" value="Unassembled WGS sequence"/>
</dbReference>
<dbReference type="InterPro" id="IPR044824">
    <property type="entry name" value="MAIN-like"/>
</dbReference>
<feature type="domain" description="Aminotransferase-like plant mobile" evidence="1">
    <location>
        <begin position="56"/>
        <end position="130"/>
    </location>
</feature>
<evidence type="ECO:0000313" key="3">
    <source>
        <dbReference type="Proteomes" id="UP000828251"/>
    </source>
</evidence>
<sequence length="135" mass="15289">MSMPVIRLDHKHIFGVQLQMDEDQIIEAYIHNLSARVACVIEQHLEEAGFLHVFRMLGGTNLESALISALLERWRLETHTFHLPCGECTITIDDVALQLSLPIDKPIVIRVVHVGDWSAICHQLLGKVLNKFSDN</sequence>
<dbReference type="Pfam" id="PF10536">
    <property type="entry name" value="PMD"/>
    <property type="match status" value="1"/>
</dbReference>
<evidence type="ECO:0000313" key="2">
    <source>
        <dbReference type="EMBL" id="KAH1038429.1"/>
    </source>
</evidence>
<dbReference type="PANTHER" id="PTHR46033">
    <property type="entry name" value="PROTEIN MAIN-LIKE 2"/>
    <property type="match status" value="1"/>
</dbReference>
<proteinExistence type="predicted"/>
<dbReference type="InterPro" id="IPR019557">
    <property type="entry name" value="AminoTfrase-like_pln_mobile"/>
</dbReference>
<dbReference type="EMBL" id="JAIQCV010000012">
    <property type="protein sequence ID" value="KAH1038429.1"/>
    <property type="molecule type" value="Genomic_DNA"/>
</dbReference>
<comment type="caution">
    <text evidence="2">The sequence shown here is derived from an EMBL/GenBank/DDBJ whole genome shotgun (WGS) entry which is preliminary data.</text>
</comment>
<keyword evidence="3" id="KW-1185">Reference proteome</keyword>
<dbReference type="GO" id="GO:0010073">
    <property type="term" value="P:meristem maintenance"/>
    <property type="evidence" value="ECO:0007669"/>
    <property type="project" value="InterPro"/>
</dbReference>
<name>A0A9D3ZIK5_9ROSI</name>
<dbReference type="AlphaFoldDB" id="A0A9D3ZIK5"/>
<dbReference type="PANTHER" id="PTHR46033:SF8">
    <property type="entry name" value="PROTEIN MAINTENANCE OF MERISTEMS-LIKE"/>
    <property type="match status" value="1"/>
</dbReference>
<dbReference type="OrthoDB" id="1937804at2759"/>